<proteinExistence type="predicted"/>
<dbReference type="EMBL" id="JACGWM010000014">
    <property type="protein sequence ID" value="KAL0328516.1"/>
    <property type="molecule type" value="Genomic_DNA"/>
</dbReference>
<organism evidence="3">
    <name type="scientific">Sesamum calycinum</name>
    <dbReference type="NCBI Taxonomy" id="2727403"/>
    <lineage>
        <taxon>Eukaryota</taxon>
        <taxon>Viridiplantae</taxon>
        <taxon>Streptophyta</taxon>
        <taxon>Embryophyta</taxon>
        <taxon>Tracheophyta</taxon>
        <taxon>Spermatophyta</taxon>
        <taxon>Magnoliopsida</taxon>
        <taxon>eudicotyledons</taxon>
        <taxon>Gunneridae</taxon>
        <taxon>Pentapetalae</taxon>
        <taxon>asterids</taxon>
        <taxon>lamiids</taxon>
        <taxon>Lamiales</taxon>
        <taxon>Pedaliaceae</taxon>
        <taxon>Sesamum</taxon>
    </lineage>
</organism>
<dbReference type="PANTHER" id="PTHR33090">
    <property type="entry name" value="DUF3774 DOMAIN PROTEIN-RELATED"/>
    <property type="match status" value="1"/>
</dbReference>
<sequence>MSGATRGGWIVAACIGAVEALKDQLGFCRWNYGWRMIQQQAKTTVQSYYHTHLIPPPPPPPPPAPNSSDDQMVMRDREKIERREKGVKKVMELSCWGPTTVRF</sequence>
<dbReference type="InterPro" id="IPR022251">
    <property type="entry name" value="DUF3774_wound-induced"/>
</dbReference>
<dbReference type="AlphaFoldDB" id="A0AAW2MBJ4"/>
<reference evidence="3" key="2">
    <citation type="journal article" date="2024" name="Plant">
        <title>Genomic evolution and insights into agronomic trait innovations of Sesamum species.</title>
        <authorList>
            <person name="Miao H."/>
            <person name="Wang L."/>
            <person name="Qu L."/>
            <person name="Liu H."/>
            <person name="Sun Y."/>
            <person name="Le M."/>
            <person name="Wang Q."/>
            <person name="Wei S."/>
            <person name="Zheng Y."/>
            <person name="Lin W."/>
            <person name="Duan Y."/>
            <person name="Cao H."/>
            <person name="Xiong S."/>
            <person name="Wang X."/>
            <person name="Wei L."/>
            <person name="Li C."/>
            <person name="Ma Q."/>
            <person name="Ju M."/>
            <person name="Zhao R."/>
            <person name="Li G."/>
            <person name="Mu C."/>
            <person name="Tian Q."/>
            <person name="Mei H."/>
            <person name="Zhang T."/>
            <person name="Gao T."/>
            <person name="Zhang H."/>
        </authorList>
    </citation>
    <scope>NUCLEOTIDE SEQUENCE</scope>
    <source>
        <strain evidence="3">KEN8</strain>
    </source>
</reference>
<comment type="caution">
    <text evidence="3">The sequence shown here is derived from an EMBL/GenBank/DDBJ whole genome shotgun (WGS) entry which is preliminary data.</text>
</comment>
<evidence type="ECO:0000313" key="3">
    <source>
        <dbReference type="EMBL" id="KAL0328516.1"/>
    </source>
</evidence>
<accession>A0AAW2MBJ4</accession>
<protein>
    <submittedName>
        <fullName evidence="3">Uncharacterized protein</fullName>
    </submittedName>
</protein>
<reference evidence="3" key="1">
    <citation type="submission" date="2020-06" db="EMBL/GenBank/DDBJ databases">
        <authorList>
            <person name="Li T."/>
            <person name="Hu X."/>
            <person name="Zhang T."/>
            <person name="Song X."/>
            <person name="Zhang H."/>
            <person name="Dai N."/>
            <person name="Sheng W."/>
            <person name="Hou X."/>
            <person name="Wei L."/>
        </authorList>
    </citation>
    <scope>NUCLEOTIDE SEQUENCE</scope>
    <source>
        <strain evidence="3">KEN8</strain>
        <tissue evidence="3">Leaf</tissue>
    </source>
</reference>
<gene>
    <name evidence="3" type="ORF">Scaly_2284200</name>
</gene>
<name>A0AAW2MBJ4_9LAMI</name>
<feature type="signal peptide" evidence="2">
    <location>
        <begin position="1"/>
        <end position="20"/>
    </location>
</feature>
<feature type="compositionally biased region" description="Pro residues" evidence="1">
    <location>
        <begin position="54"/>
        <end position="65"/>
    </location>
</feature>
<keyword evidence="2" id="KW-0732">Signal</keyword>
<feature type="region of interest" description="Disordered" evidence="1">
    <location>
        <begin position="51"/>
        <end position="73"/>
    </location>
</feature>
<evidence type="ECO:0000256" key="1">
    <source>
        <dbReference type="SAM" id="MobiDB-lite"/>
    </source>
</evidence>
<evidence type="ECO:0000256" key="2">
    <source>
        <dbReference type="SAM" id="SignalP"/>
    </source>
</evidence>
<feature type="chain" id="PRO_5043901404" evidence="2">
    <location>
        <begin position="21"/>
        <end position="103"/>
    </location>
</feature>
<dbReference type="Pfam" id="PF12609">
    <property type="entry name" value="DUF3774"/>
    <property type="match status" value="1"/>
</dbReference>